<dbReference type="Pfam" id="PF01436">
    <property type="entry name" value="NHL"/>
    <property type="match status" value="2"/>
</dbReference>
<evidence type="ECO:0000313" key="9">
    <source>
        <dbReference type="Proteomes" id="UP001627154"/>
    </source>
</evidence>
<keyword evidence="9" id="KW-1185">Reference proteome</keyword>
<feature type="signal peptide" evidence="7">
    <location>
        <begin position="1"/>
        <end position="25"/>
    </location>
</feature>
<dbReference type="PANTHER" id="PTHR10680">
    <property type="entry name" value="PEPTIDYL-GLYCINE ALPHA-AMIDATING MONOOXYGENASE"/>
    <property type="match status" value="1"/>
</dbReference>
<dbReference type="InterPro" id="IPR001258">
    <property type="entry name" value="NHL_repeat"/>
</dbReference>
<dbReference type="EMBL" id="JBJJXI010000055">
    <property type="protein sequence ID" value="KAL3399529.1"/>
    <property type="molecule type" value="Genomic_DNA"/>
</dbReference>
<evidence type="ECO:0000313" key="8">
    <source>
        <dbReference type="EMBL" id="KAL3399529.1"/>
    </source>
</evidence>
<comment type="caution">
    <text evidence="8">The sequence shown here is derived from an EMBL/GenBank/DDBJ whole genome shotgun (WGS) entry which is preliminary data.</text>
</comment>
<evidence type="ECO:0000256" key="5">
    <source>
        <dbReference type="SAM" id="MobiDB-lite"/>
    </source>
</evidence>
<reference evidence="8 9" key="1">
    <citation type="journal article" date="2024" name="bioRxiv">
        <title>A reference genome for Trichogramma kaykai: A tiny desert-dwelling parasitoid wasp with competing sex-ratio distorters.</title>
        <authorList>
            <person name="Culotta J."/>
            <person name="Lindsey A.R."/>
        </authorList>
    </citation>
    <scope>NUCLEOTIDE SEQUENCE [LARGE SCALE GENOMIC DNA]</scope>
    <source>
        <strain evidence="8 9">KSX58</strain>
    </source>
</reference>
<feature type="compositionally biased region" description="Acidic residues" evidence="5">
    <location>
        <begin position="43"/>
        <end position="52"/>
    </location>
</feature>
<protein>
    <recommendedName>
        <fullName evidence="10">Peptidylamidoglycolate lyase</fullName>
    </recommendedName>
</protein>
<evidence type="ECO:0000256" key="2">
    <source>
        <dbReference type="ARBA" id="ARBA00022737"/>
    </source>
</evidence>
<evidence type="ECO:0000256" key="7">
    <source>
        <dbReference type="SAM" id="SignalP"/>
    </source>
</evidence>
<feature type="repeat" description="NHL" evidence="4">
    <location>
        <begin position="155"/>
        <end position="196"/>
    </location>
</feature>
<keyword evidence="2" id="KW-0677">Repeat</keyword>
<organism evidence="8 9">
    <name type="scientific">Trichogramma kaykai</name>
    <dbReference type="NCBI Taxonomy" id="54128"/>
    <lineage>
        <taxon>Eukaryota</taxon>
        <taxon>Metazoa</taxon>
        <taxon>Ecdysozoa</taxon>
        <taxon>Arthropoda</taxon>
        <taxon>Hexapoda</taxon>
        <taxon>Insecta</taxon>
        <taxon>Pterygota</taxon>
        <taxon>Neoptera</taxon>
        <taxon>Endopterygota</taxon>
        <taxon>Hymenoptera</taxon>
        <taxon>Apocrita</taxon>
        <taxon>Proctotrupomorpha</taxon>
        <taxon>Chalcidoidea</taxon>
        <taxon>Trichogrammatidae</taxon>
        <taxon>Trichogramma</taxon>
    </lineage>
</organism>
<dbReference type="PANTHER" id="PTHR10680:SF14">
    <property type="entry name" value="PEPTIDYL-GLYCINE ALPHA-AMIDATING MONOOXYGENASE"/>
    <property type="match status" value="1"/>
</dbReference>
<keyword evidence="6" id="KW-0472">Membrane</keyword>
<dbReference type="CDD" id="cd14958">
    <property type="entry name" value="NHL_PAL_like"/>
    <property type="match status" value="1"/>
</dbReference>
<sequence length="557" mass="63993">MKQLNFKFYPCLLLLLLILRSSANGADQNFPVHHLEDQKFPSEEYEDSEIDERDSPPGNSPFVQYDQILPKETALPYNPQPIENLNPNIKYDQRWGENLNVKQISAVSIDPKGNIGIFHRGHRVWDASTFSVDNKFDVNQGPIKQSTIMLLDKSGRVLQEWGRAMFYLPHGLTIDSYGNYWITDVAMHQVFKFDVKDIEQYQTKSSYAYDAKPLKPSLSLGEAFQPGNDHYRFCKPTAVAVQSNGDFFVSDGYCNSRIIKFNKNGERIDEWGRTWGFEGRELYKRPPPINAFLVPHALALDEEHGYLYIADRENNRVVCSYATNGTIHKEFKNDQFGGPVYSIAYANNRLYLVNGKRFDNKERIHVRGYVLDVNTGKLLSEFAPNMDMDSPHDIAVSQDEKEIYVVELNIQRVYKFNQDVKTLKIEPKIVQLKNVTEVRSAELLDNGAVVKIPEKSSQKFMVIIAVIFAIVFIGLCIFLAALLAKYQKKGCLYPCCKNRSNYDSGRNDAIKLSSFLEARRRFNFFEKRPNTRDFSKVNTEPETSDEEVGENNTERIV</sequence>
<keyword evidence="1 7" id="KW-0732">Signal</keyword>
<keyword evidence="3" id="KW-0325">Glycoprotein</keyword>
<dbReference type="SUPFAM" id="SSF63829">
    <property type="entry name" value="Calcium-dependent phosphotriesterase"/>
    <property type="match status" value="1"/>
</dbReference>
<evidence type="ECO:0008006" key="10">
    <source>
        <dbReference type="Google" id="ProtNLM"/>
    </source>
</evidence>
<feature type="region of interest" description="Disordered" evidence="5">
    <location>
        <begin position="533"/>
        <end position="557"/>
    </location>
</feature>
<evidence type="ECO:0000256" key="4">
    <source>
        <dbReference type="PROSITE-ProRule" id="PRU00504"/>
    </source>
</evidence>
<dbReference type="Proteomes" id="UP001627154">
    <property type="component" value="Unassembled WGS sequence"/>
</dbReference>
<evidence type="ECO:0000256" key="1">
    <source>
        <dbReference type="ARBA" id="ARBA00022729"/>
    </source>
</evidence>
<dbReference type="PROSITE" id="PS51125">
    <property type="entry name" value="NHL"/>
    <property type="match status" value="2"/>
</dbReference>
<keyword evidence="6" id="KW-0812">Transmembrane</keyword>
<accession>A0ABD2X326</accession>
<feature type="repeat" description="NHL" evidence="4">
    <location>
        <begin position="233"/>
        <end position="264"/>
    </location>
</feature>
<evidence type="ECO:0000256" key="3">
    <source>
        <dbReference type="ARBA" id="ARBA00023180"/>
    </source>
</evidence>
<gene>
    <name evidence="8" type="ORF">TKK_006806</name>
</gene>
<dbReference type="InterPro" id="IPR011042">
    <property type="entry name" value="6-blade_b-propeller_TolB-like"/>
</dbReference>
<name>A0ABD2X326_9HYME</name>
<feature type="region of interest" description="Disordered" evidence="5">
    <location>
        <begin position="34"/>
        <end position="62"/>
    </location>
</feature>
<feature type="transmembrane region" description="Helical" evidence="6">
    <location>
        <begin position="460"/>
        <end position="484"/>
    </location>
</feature>
<evidence type="ECO:0000256" key="6">
    <source>
        <dbReference type="SAM" id="Phobius"/>
    </source>
</evidence>
<feature type="chain" id="PRO_5044864497" description="Peptidylamidoglycolate lyase" evidence="7">
    <location>
        <begin position="26"/>
        <end position="557"/>
    </location>
</feature>
<proteinExistence type="predicted"/>
<dbReference type="Gene3D" id="2.120.10.30">
    <property type="entry name" value="TolB, C-terminal domain"/>
    <property type="match status" value="1"/>
</dbReference>
<dbReference type="AlphaFoldDB" id="A0ABD2X326"/>
<keyword evidence="6" id="KW-1133">Transmembrane helix</keyword>